<reference evidence="3 4" key="1">
    <citation type="submission" date="2024-05" db="EMBL/GenBank/DDBJ databases">
        <title>Long read based assembly of the Candida bracarensis genome reveals expanded adhesin content.</title>
        <authorList>
            <person name="Marcet-Houben M."/>
            <person name="Ksiezopolska E."/>
            <person name="Gabaldon T."/>
        </authorList>
    </citation>
    <scope>NUCLEOTIDE SEQUENCE [LARGE SCALE GENOMIC DNA]</scope>
    <source>
        <strain evidence="3 4">CBM6</strain>
    </source>
</reference>
<organism evidence="3 4">
    <name type="scientific">Nakaseomyces bracarensis</name>
    <dbReference type="NCBI Taxonomy" id="273131"/>
    <lineage>
        <taxon>Eukaryota</taxon>
        <taxon>Fungi</taxon>
        <taxon>Dikarya</taxon>
        <taxon>Ascomycota</taxon>
        <taxon>Saccharomycotina</taxon>
        <taxon>Saccharomycetes</taxon>
        <taxon>Saccharomycetales</taxon>
        <taxon>Saccharomycetaceae</taxon>
        <taxon>Nakaseomyces</taxon>
    </lineage>
</organism>
<feature type="compositionally biased region" description="Polar residues" evidence="2">
    <location>
        <begin position="282"/>
        <end position="304"/>
    </location>
</feature>
<dbReference type="InterPro" id="IPR021006">
    <property type="entry name" value="Hda2/3"/>
</dbReference>
<feature type="region of interest" description="Disordered" evidence="2">
    <location>
        <begin position="188"/>
        <end position="238"/>
    </location>
</feature>
<proteinExistence type="predicted"/>
<protein>
    <submittedName>
        <fullName evidence="3">HDA1 complex subunit 2</fullName>
    </submittedName>
</protein>
<dbReference type="Proteomes" id="UP001623330">
    <property type="component" value="Unassembled WGS sequence"/>
</dbReference>
<name>A0ABR4NS62_9SACH</name>
<dbReference type="Pfam" id="PF11496">
    <property type="entry name" value="HDA2-3"/>
    <property type="match status" value="1"/>
</dbReference>
<dbReference type="EMBL" id="JBEVYD010000008">
    <property type="protein sequence ID" value="KAL3231176.1"/>
    <property type="molecule type" value="Genomic_DNA"/>
</dbReference>
<evidence type="ECO:0000313" key="3">
    <source>
        <dbReference type="EMBL" id="KAL3231176.1"/>
    </source>
</evidence>
<evidence type="ECO:0000256" key="1">
    <source>
        <dbReference type="SAM" id="Coils"/>
    </source>
</evidence>
<sequence>MTDGIYYLPIGLTTSQIDLIEVLLSIHAHSLQLECEKRYLGVKEESNNDAIKVDDASKTSINGGKYPIIPQKRMTYMLDANVRAIANHPSLLVDHYIPRQFLRMEPTEISINSSDKFQKLNTILSLLIQRDRKQFPRPLKVCLISHSIKELDLIEGLVLGKYFKIKRFSGTPLYDEKYTLPVESYEDQMGSLTPTSSTSSTSSSTTSLYGRGSRSSNRLNDTMSGMLTSTANSRGSQISSVINNATTNITTTSTTSNTSNNISNNTSNNSNSNSTNSTNASGSPNDSDNKTNATDNTSTYTGYSKDTYHYSRKTKKSLYPDVFIDDWLFLTTTRHLTHDPNLLDNINVDLIICFDPLLDTNLPGVKSIRNRSLEGNVVPLIKLVVCNSPDHYMLEKTLLKNPELNAKNKVRDDKLNEEELEYVNTVDALLHFLLSRHKHYKSGDTSQIKSDIDYKLLLTNLLNGRSCGDDIPAIPIETHDFANEFHINKEIFEPRLSKLNHANSELKICNQVFDIKSYQSTLMKRTVDRLQDLEYEKEENSQMLSKKRLHSTEVQNELDFLKNEIGQVFKRFKDDEKIMIDSEKRLERANTETSKLKQRVQLLEKNQKQLRDILDLTSEDAIEEQIKLVTEDIRVTQDNASQLRERNKKSYDENEGLRSQYQLDSTAAAESARVLEALKKELEEAQKLLNGPAPKLKPHALEVEDMRLERQLTKIREKNKYLKQYIELMESQYSLKTNGAVPGSTTGGRTSNNSTRHRSTRSATPSYT</sequence>
<accession>A0ABR4NS62</accession>
<dbReference type="InterPro" id="IPR038609">
    <property type="entry name" value="HDA1_su2/3_sf"/>
</dbReference>
<feature type="region of interest" description="Disordered" evidence="2">
    <location>
        <begin position="250"/>
        <end position="305"/>
    </location>
</feature>
<feature type="region of interest" description="Disordered" evidence="2">
    <location>
        <begin position="737"/>
        <end position="768"/>
    </location>
</feature>
<keyword evidence="1" id="KW-0175">Coiled coil</keyword>
<feature type="compositionally biased region" description="Low complexity" evidence="2">
    <location>
        <begin position="250"/>
        <end position="281"/>
    </location>
</feature>
<feature type="coiled-coil region" evidence="1">
    <location>
        <begin position="579"/>
        <end position="688"/>
    </location>
</feature>
<dbReference type="Gene3D" id="3.40.50.12360">
    <property type="match status" value="2"/>
</dbReference>
<evidence type="ECO:0000256" key="2">
    <source>
        <dbReference type="SAM" id="MobiDB-lite"/>
    </source>
</evidence>
<evidence type="ECO:0000313" key="4">
    <source>
        <dbReference type="Proteomes" id="UP001623330"/>
    </source>
</evidence>
<gene>
    <name evidence="3" type="ORF">RNJ44_00815</name>
</gene>
<feature type="compositionally biased region" description="Low complexity" evidence="2">
    <location>
        <begin position="191"/>
        <end position="216"/>
    </location>
</feature>
<feature type="compositionally biased region" description="Low complexity" evidence="2">
    <location>
        <begin position="743"/>
        <end position="754"/>
    </location>
</feature>
<feature type="compositionally biased region" description="Polar residues" evidence="2">
    <location>
        <begin position="217"/>
        <end position="237"/>
    </location>
</feature>
<keyword evidence="4" id="KW-1185">Reference proteome</keyword>
<comment type="caution">
    <text evidence="3">The sequence shown here is derived from an EMBL/GenBank/DDBJ whole genome shotgun (WGS) entry which is preliminary data.</text>
</comment>